<dbReference type="GO" id="GO:0008287">
    <property type="term" value="C:protein serine/threonine phosphatase complex"/>
    <property type="evidence" value="ECO:0007669"/>
    <property type="project" value="TreeGrafter"/>
</dbReference>
<protein>
    <recommendedName>
        <fullName evidence="8">Serine/threonine-protein phosphatase 4 regulatory subunit 4</fullName>
    </recommendedName>
</protein>
<dbReference type="SUPFAM" id="SSF48371">
    <property type="entry name" value="ARM repeat"/>
    <property type="match status" value="1"/>
</dbReference>
<evidence type="ECO:0000256" key="8">
    <source>
        <dbReference type="ARBA" id="ARBA00068938"/>
    </source>
</evidence>
<dbReference type="PANTHER" id="PTHR21467:SF0">
    <property type="entry name" value="SERINE_THREONINE-PROTEIN PHOSPHATASE 4 REGULATORY SUBUNIT 4"/>
    <property type="match status" value="1"/>
</dbReference>
<dbReference type="InterPro" id="IPR039918">
    <property type="entry name" value="PPP4R4"/>
</dbReference>
<comment type="function">
    <text evidence="6">Putative regulatory subunit of serine/threonine-protein phosphatase 4.</text>
</comment>
<feature type="compositionally biased region" description="Polar residues" evidence="10">
    <location>
        <begin position="787"/>
        <end position="805"/>
    </location>
</feature>
<feature type="compositionally biased region" description="Basic and acidic residues" evidence="10">
    <location>
        <begin position="660"/>
        <end position="684"/>
    </location>
</feature>
<dbReference type="AlphaFoldDB" id="A0A673UIZ1"/>
<feature type="compositionally biased region" description="Basic residues" evidence="10">
    <location>
        <begin position="811"/>
        <end position="820"/>
    </location>
</feature>
<dbReference type="InterPro" id="IPR011989">
    <property type="entry name" value="ARM-like"/>
</dbReference>
<feature type="compositionally biased region" description="Low complexity" evidence="10">
    <location>
        <begin position="772"/>
        <end position="786"/>
    </location>
</feature>
<organism evidence="11 12">
    <name type="scientific">Suricata suricatta</name>
    <name type="common">Meerkat</name>
    <dbReference type="NCBI Taxonomy" id="37032"/>
    <lineage>
        <taxon>Eukaryota</taxon>
        <taxon>Metazoa</taxon>
        <taxon>Chordata</taxon>
        <taxon>Craniata</taxon>
        <taxon>Vertebrata</taxon>
        <taxon>Euteleostomi</taxon>
        <taxon>Mammalia</taxon>
        <taxon>Eutheria</taxon>
        <taxon>Laurasiatheria</taxon>
        <taxon>Carnivora</taxon>
        <taxon>Feliformia</taxon>
        <taxon>Herpestidae</taxon>
        <taxon>Suricata</taxon>
    </lineage>
</organism>
<evidence type="ECO:0000256" key="9">
    <source>
        <dbReference type="PROSITE-ProRule" id="PRU00103"/>
    </source>
</evidence>
<accession>A0A673UIZ1</accession>
<proteinExistence type="predicted"/>
<feature type="region of interest" description="Disordered" evidence="10">
    <location>
        <begin position="738"/>
        <end position="820"/>
    </location>
</feature>
<gene>
    <name evidence="11" type="primary">PPP4R4</name>
</gene>
<feature type="compositionally biased region" description="Low complexity" evidence="10">
    <location>
        <begin position="698"/>
        <end position="709"/>
    </location>
</feature>
<evidence type="ECO:0000256" key="10">
    <source>
        <dbReference type="SAM" id="MobiDB-lite"/>
    </source>
</evidence>
<evidence type="ECO:0000256" key="1">
    <source>
        <dbReference type="ARBA" id="ARBA00004496"/>
    </source>
</evidence>
<feature type="repeat" description="HEAT" evidence="9">
    <location>
        <begin position="214"/>
        <end position="251"/>
    </location>
</feature>
<dbReference type="PROSITE" id="PS50077">
    <property type="entry name" value="HEAT_REPEAT"/>
    <property type="match status" value="2"/>
</dbReference>
<keyword evidence="2" id="KW-0963">Cytoplasm</keyword>
<evidence type="ECO:0000256" key="6">
    <source>
        <dbReference type="ARBA" id="ARBA00059756"/>
    </source>
</evidence>
<feature type="compositionally biased region" description="Polar residues" evidence="10">
    <location>
        <begin position="741"/>
        <end position="751"/>
    </location>
</feature>
<dbReference type="PANTHER" id="PTHR21467">
    <property type="entry name" value="PROTEIN PHOSPHATASE 4 REGULATORY SUBUNIT 4 PPP4R4"/>
    <property type="match status" value="1"/>
</dbReference>
<dbReference type="Ensembl" id="ENSSSUT00005024214.1">
    <property type="protein sequence ID" value="ENSSSUP00005021175.1"/>
    <property type="gene ID" value="ENSSSUG00005013353.1"/>
</dbReference>
<dbReference type="InterPro" id="IPR016024">
    <property type="entry name" value="ARM-type_fold"/>
</dbReference>
<evidence type="ECO:0000256" key="7">
    <source>
        <dbReference type="ARBA" id="ARBA00066115"/>
    </source>
</evidence>
<comment type="subcellular location">
    <subcellularLocation>
        <location evidence="1">Cytoplasm</location>
    </subcellularLocation>
</comment>
<dbReference type="Proteomes" id="UP000472268">
    <property type="component" value="Chromosome 9"/>
</dbReference>
<comment type="subunit">
    <text evidence="7">Serine/threonine-protein phosphatase 4 (PP4) occurs in different assemblies of the catalytic and one or more regulatory subunits. Component of the PP4 complex PPP4C-PPP4R4.</text>
</comment>
<dbReference type="FunFam" id="1.25.10.10:FF:000097">
    <property type="entry name" value="Serine/threonine-protein phosphatase 4 regulatory subunit 4"/>
    <property type="match status" value="1"/>
</dbReference>
<sequence length="820" mass="93275">MHPPPPAADAMDFSQNSLFGYMEDLQELTIIERPVRRSLKTPEEIERLTVDEDLSDIERAVYLLSAGQDIQGTSVIANLPFLMRQNPAETLRRVLPKVREVLPVAGVEMQLTAAVSFLTILQEESVSVHTYAHSFLQVILLHLEHRDAGVSNAWLETLLSVIEVLPKETLRHEILNPLVSKAQLSQTVQSRLVSCKILGKMTNKFDAHTIKREILPLVKSLCQDVEYEVRSCMCRQLENIAQGIGTELTKSVVLPELIELSRDEGSSVRLAAFETLVNLLDVFDTDDRSQTILPLVKSFCEKSFKADESILISLSFHLGKLCHGLYGIFTPDQHLRFLEFYKKLCTLGLQQENGHNENQIPPQILEQEKKYISVRKNCAYNFPAMIVFVDPKNFHMELYSTFFCLCHDPEVPVRYTIAICFYELSSLPDLIPALTAAEQRAAASLKWRTHEKLLQKYACLPHIISSDQIYYRFLQRMFTIVMTNNVLPVQKAASRTLCIFLRYNRKQEQRHEVIQKLIEQLGQGKSYWNRLRFLDTCEFIIEIFSKSFFCKYFFLPAIELTHDPVANVRMKLCYLLPKVKSTLKIPADKHLLQQLEMCVRKLLCQEKDKDVLAIVKRTVLELDRMEMSMDAFQKKFYEKDLLDQEKEREELLLMEMEQLEKEKQQSDGRPMSEKNFEKKRRDTKTPTALPKSLPISVPGPSGTSTPSTSKEIKKSKLTRSQSFNNQAFHAKYGSLDKCASKSPTVGYTPSVSGLGKTSVVSLTDDSFRTRNASSAPTAFSPAPSLPGTSRGTSNSVDPKSSASKDTQPRKATLKSRKSNP</sequence>
<reference evidence="11" key="2">
    <citation type="submission" date="2025-08" db="UniProtKB">
        <authorList>
            <consortium name="Ensembl"/>
        </authorList>
    </citation>
    <scope>IDENTIFICATION</scope>
</reference>
<reference evidence="11" key="3">
    <citation type="submission" date="2025-09" db="UniProtKB">
        <authorList>
            <consortium name="Ensembl"/>
        </authorList>
    </citation>
    <scope>IDENTIFICATION</scope>
</reference>
<keyword evidence="12" id="KW-1185">Reference proteome</keyword>
<dbReference type="Gene3D" id="1.25.10.10">
    <property type="entry name" value="Leucine-rich Repeat Variant"/>
    <property type="match status" value="1"/>
</dbReference>
<evidence type="ECO:0000256" key="4">
    <source>
        <dbReference type="ARBA" id="ARBA00022737"/>
    </source>
</evidence>
<evidence type="ECO:0000313" key="11">
    <source>
        <dbReference type="Ensembl" id="ENSSSUP00005021175.1"/>
    </source>
</evidence>
<feature type="repeat" description="HEAT" evidence="9">
    <location>
        <begin position="253"/>
        <end position="291"/>
    </location>
</feature>
<feature type="region of interest" description="Disordered" evidence="10">
    <location>
        <begin position="660"/>
        <end position="720"/>
    </location>
</feature>
<keyword evidence="5" id="KW-0175">Coiled coil</keyword>
<reference evidence="11 12" key="1">
    <citation type="submission" date="2019-05" db="EMBL/GenBank/DDBJ databases">
        <title>A Chromosome-scale Meerkat (S. suricatta) Genome Assembly.</title>
        <authorList>
            <person name="Dudchenko O."/>
            <person name="Lieberman Aiden E."/>
            <person name="Tung J."/>
            <person name="Barreiro L.B."/>
            <person name="Clutton-Brock T.H."/>
        </authorList>
    </citation>
    <scope>NUCLEOTIDE SEQUENCE [LARGE SCALE GENOMIC DNA]</scope>
</reference>
<evidence type="ECO:0000256" key="5">
    <source>
        <dbReference type="ARBA" id="ARBA00023054"/>
    </source>
</evidence>
<dbReference type="InterPro" id="IPR021133">
    <property type="entry name" value="HEAT_type_2"/>
</dbReference>
<dbReference type="GO" id="GO:0005829">
    <property type="term" value="C:cytosol"/>
    <property type="evidence" value="ECO:0007669"/>
    <property type="project" value="TreeGrafter"/>
</dbReference>
<evidence type="ECO:0000313" key="12">
    <source>
        <dbReference type="Proteomes" id="UP000472268"/>
    </source>
</evidence>
<keyword evidence="4" id="KW-0677">Repeat</keyword>
<keyword evidence="3" id="KW-0597">Phosphoprotein</keyword>
<evidence type="ECO:0000256" key="3">
    <source>
        <dbReference type="ARBA" id="ARBA00022553"/>
    </source>
</evidence>
<evidence type="ECO:0000256" key="2">
    <source>
        <dbReference type="ARBA" id="ARBA00022490"/>
    </source>
</evidence>
<dbReference type="GO" id="GO:0019888">
    <property type="term" value="F:protein phosphatase regulator activity"/>
    <property type="evidence" value="ECO:0007669"/>
    <property type="project" value="TreeGrafter"/>
</dbReference>
<name>A0A673UIZ1_SURSU</name>